<keyword evidence="3" id="KW-0418">Kinase</keyword>
<evidence type="ECO:0000259" key="2">
    <source>
        <dbReference type="PROSITE" id="PS50835"/>
    </source>
</evidence>
<dbReference type="InterPro" id="IPR007110">
    <property type="entry name" value="Ig-like_dom"/>
</dbReference>
<organism evidence="3">
    <name type="scientific">Alectorobius mimon</name>
    <dbReference type="NCBI Taxonomy" id="360319"/>
    <lineage>
        <taxon>Eukaryota</taxon>
        <taxon>Metazoa</taxon>
        <taxon>Ecdysozoa</taxon>
        <taxon>Arthropoda</taxon>
        <taxon>Chelicerata</taxon>
        <taxon>Arachnida</taxon>
        <taxon>Acari</taxon>
        <taxon>Parasitiformes</taxon>
        <taxon>Ixodida</taxon>
        <taxon>Ixodoidea</taxon>
        <taxon>Argasidae</taxon>
        <taxon>Ornithodorinae</taxon>
        <taxon>Alectorobius</taxon>
    </lineage>
</organism>
<dbReference type="EMBL" id="GEIB01002075">
    <property type="protein sequence ID" value="JAR86403.1"/>
    <property type="molecule type" value="Transcribed_RNA"/>
</dbReference>
<keyword evidence="1" id="KW-0393">Immunoglobulin domain</keyword>
<accession>A0A147B6I9</accession>
<dbReference type="InterPro" id="IPR013783">
    <property type="entry name" value="Ig-like_fold"/>
</dbReference>
<keyword evidence="3" id="KW-0808">Transferase</keyword>
<dbReference type="InterPro" id="IPR003598">
    <property type="entry name" value="Ig_sub2"/>
</dbReference>
<feature type="domain" description="Ig-like" evidence="2">
    <location>
        <begin position="10"/>
        <end position="98"/>
    </location>
</feature>
<dbReference type="InterPro" id="IPR036179">
    <property type="entry name" value="Ig-like_dom_sf"/>
</dbReference>
<dbReference type="GO" id="GO:0070593">
    <property type="term" value="P:dendrite self-avoidance"/>
    <property type="evidence" value="ECO:0007669"/>
    <property type="project" value="TreeGrafter"/>
</dbReference>
<dbReference type="InterPro" id="IPR003599">
    <property type="entry name" value="Ig_sub"/>
</dbReference>
<dbReference type="Gene3D" id="2.60.40.10">
    <property type="entry name" value="Immunoglobulins"/>
    <property type="match status" value="2"/>
</dbReference>
<dbReference type="GO" id="GO:0030424">
    <property type="term" value="C:axon"/>
    <property type="evidence" value="ECO:0007669"/>
    <property type="project" value="TreeGrafter"/>
</dbReference>
<dbReference type="PANTHER" id="PTHR10075">
    <property type="entry name" value="BASIGIN RELATED"/>
    <property type="match status" value="1"/>
</dbReference>
<feature type="non-terminal residue" evidence="3">
    <location>
        <position position="161"/>
    </location>
</feature>
<evidence type="ECO:0000256" key="1">
    <source>
        <dbReference type="ARBA" id="ARBA00023319"/>
    </source>
</evidence>
<dbReference type="GO" id="GO:0007411">
    <property type="term" value="P:axon guidance"/>
    <property type="evidence" value="ECO:0007669"/>
    <property type="project" value="TreeGrafter"/>
</dbReference>
<dbReference type="SUPFAM" id="SSF48726">
    <property type="entry name" value="Immunoglobulin"/>
    <property type="match status" value="2"/>
</dbReference>
<evidence type="ECO:0000313" key="3">
    <source>
        <dbReference type="EMBL" id="JAR86403.1"/>
    </source>
</evidence>
<dbReference type="Pfam" id="PF13927">
    <property type="entry name" value="Ig_3"/>
    <property type="match status" value="2"/>
</dbReference>
<proteinExistence type="predicted"/>
<protein>
    <submittedName>
        <fullName evidence="3">Tyrosine protein kinase like otk like</fullName>
    </submittedName>
</protein>
<dbReference type="SMART" id="SM00409">
    <property type="entry name" value="IG"/>
    <property type="match status" value="1"/>
</dbReference>
<feature type="domain" description="Ig-like" evidence="2">
    <location>
        <begin position="104"/>
        <end position="161"/>
    </location>
</feature>
<dbReference type="GO" id="GO:0005886">
    <property type="term" value="C:plasma membrane"/>
    <property type="evidence" value="ECO:0007669"/>
    <property type="project" value="TreeGrafter"/>
</dbReference>
<dbReference type="GO" id="GO:0098632">
    <property type="term" value="F:cell-cell adhesion mediator activity"/>
    <property type="evidence" value="ECO:0007669"/>
    <property type="project" value="TreeGrafter"/>
</dbReference>
<dbReference type="AlphaFoldDB" id="A0A147B6I9"/>
<reference evidence="3" key="1">
    <citation type="submission" date="2016-03" db="EMBL/GenBank/DDBJ databases">
        <title>Gut transcriptome analysis on engorged females of Ornithodoros mimon (Acari: Argasidae) and phylogenetic inferences of soft ticks.</title>
        <authorList>
            <person name="Landulfo G.A."/>
            <person name="Giovanni D."/>
            <person name="Carvalho E."/>
            <person name="Junqueira-de-Azevedo I."/>
            <person name="Patane J."/>
            <person name="Mendoca R."/>
            <person name="Barros-Battesti D."/>
        </authorList>
    </citation>
    <scope>NUCLEOTIDE SEQUENCE</scope>
    <source>
        <strain evidence="3">Females</strain>
        <tissue evidence="3">Gut</tissue>
    </source>
</reference>
<dbReference type="SMART" id="SM00408">
    <property type="entry name" value="IGc2"/>
    <property type="match status" value="1"/>
</dbReference>
<dbReference type="GO" id="GO:0007156">
    <property type="term" value="P:homophilic cell adhesion via plasma membrane adhesion molecules"/>
    <property type="evidence" value="ECO:0007669"/>
    <property type="project" value="TreeGrafter"/>
</dbReference>
<name>A0A147B6I9_9ACAR</name>
<dbReference type="GO" id="GO:0016301">
    <property type="term" value="F:kinase activity"/>
    <property type="evidence" value="ECO:0007669"/>
    <property type="project" value="UniProtKB-KW"/>
</dbReference>
<dbReference type="PANTHER" id="PTHR10075:SF100">
    <property type="entry name" value="FASCICLIN-2"/>
    <property type="match status" value="1"/>
</dbReference>
<feature type="non-terminal residue" evidence="3">
    <location>
        <position position="1"/>
    </location>
</feature>
<dbReference type="PROSITE" id="PS50835">
    <property type="entry name" value="IG_LIKE"/>
    <property type="match status" value="2"/>
</dbReference>
<sequence length="161" mass="17766">GRTACQSDAFYFSAQPADVSVVQGESATLRCDVSHRQGVAFYWTLDGESVRNTTRRFQGGSELHVTRVDPSKDLGEFKCIATNVSTGFSIASRGAQLNIFWLGERVSVELHSPPSAAAIRSGSDVTLRCKAEGAPEPQLEWYRNGVRLFRSDRISLRGRRL</sequence>